<protein>
    <recommendedName>
        <fullName evidence="3">Lipoprotein</fullName>
    </recommendedName>
</protein>
<dbReference type="Proteomes" id="UP000309138">
    <property type="component" value="Unassembled WGS sequence"/>
</dbReference>
<comment type="caution">
    <text evidence="1">The sequence shown here is derived from an EMBL/GenBank/DDBJ whole genome shotgun (WGS) entry which is preliminary data.</text>
</comment>
<dbReference type="OrthoDB" id="7596589at2"/>
<organism evidence="1 2">
    <name type="scientific">Sphingomonas baiyangensis</name>
    <dbReference type="NCBI Taxonomy" id="2572576"/>
    <lineage>
        <taxon>Bacteria</taxon>
        <taxon>Pseudomonadati</taxon>
        <taxon>Pseudomonadota</taxon>
        <taxon>Alphaproteobacteria</taxon>
        <taxon>Sphingomonadales</taxon>
        <taxon>Sphingomonadaceae</taxon>
        <taxon>Sphingomonas</taxon>
    </lineage>
</organism>
<dbReference type="PROSITE" id="PS51257">
    <property type="entry name" value="PROKAR_LIPOPROTEIN"/>
    <property type="match status" value="1"/>
</dbReference>
<reference evidence="1 2" key="1">
    <citation type="submission" date="2019-04" db="EMBL/GenBank/DDBJ databases">
        <authorList>
            <person name="Yang Y."/>
            <person name="Wei D."/>
        </authorList>
    </citation>
    <scope>NUCLEOTIDE SEQUENCE [LARGE SCALE GENOMIC DNA]</scope>
    <source>
        <strain evidence="1 2">L-1-4w-11</strain>
    </source>
</reference>
<accession>A0A4U1L4T3</accession>
<dbReference type="EMBL" id="SWKR01000002">
    <property type="protein sequence ID" value="TKD51792.1"/>
    <property type="molecule type" value="Genomic_DNA"/>
</dbReference>
<evidence type="ECO:0000313" key="2">
    <source>
        <dbReference type="Proteomes" id="UP000309138"/>
    </source>
</evidence>
<name>A0A4U1L4T3_9SPHN</name>
<dbReference type="RefSeq" id="WP_136943728.1">
    <property type="nucleotide sequence ID" value="NZ_SWKR01000002.1"/>
</dbReference>
<evidence type="ECO:0000313" key="1">
    <source>
        <dbReference type="EMBL" id="TKD51792.1"/>
    </source>
</evidence>
<evidence type="ECO:0008006" key="3">
    <source>
        <dbReference type="Google" id="ProtNLM"/>
    </source>
</evidence>
<keyword evidence="2" id="KW-1185">Reference proteome</keyword>
<dbReference type="AlphaFoldDB" id="A0A4U1L4T3"/>
<gene>
    <name evidence="1" type="ORF">FBR43_14300</name>
</gene>
<sequence length="141" mass="15595">MPYYRPIIAIGAVAMIAGCTTTPEAAQRAASIQADRTAELEAKLAGYTPEEPRTCVSLTQLNQSETFGSTILYRASPGLYYRNDTSGNCGDRRDDILVTRTPSTQLCSGEIVRTIDRFQRFQTGACTLNAFVPYRRDRDES</sequence>
<proteinExistence type="predicted"/>